<feature type="signal peptide" evidence="1">
    <location>
        <begin position="1"/>
        <end position="20"/>
    </location>
</feature>
<evidence type="ECO:0000313" key="2">
    <source>
        <dbReference type="EMBL" id="MDN5215522.1"/>
    </source>
</evidence>
<feature type="chain" id="PRO_5045841709" evidence="1">
    <location>
        <begin position="21"/>
        <end position="545"/>
    </location>
</feature>
<name>A0ABT8LEX8_9BACT</name>
<reference evidence="2" key="1">
    <citation type="submission" date="2023-06" db="EMBL/GenBank/DDBJ databases">
        <title>Genomic of Agaribacillus aureum.</title>
        <authorList>
            <person name="Wang G."/>
        </authorList>
    </citation>
    <scope>NUCLEOTIDE SEQUENCE</scope>
    <source>
        <strain evidence="2">BMA12</strain>
    </source>
</reference>
<dbReference type="InterPro" id="IPR011990">
    <property type="entry name" value="TPR-like_helical_dom_sf"/>
</dbReference>
<dbReference type="EMBL" id="JAUJEB010000006">
    <property type="protein sequence ID" value="MDN5215522.1"/>
    <property type="molecule type" value="Genomic_DNA"/>
</dbReference>
<dbReference type="Proteomes" id="UP001172083">
    <property type="component" value="Unassembled WGS sequence"/>
</dbReference>
<comment type="caution">
    <text evidence="2">The sequence shown here is derived from an EMBL/GenBank/DDBJ whole genome shotgun (WGS) entry which is preliminary data.</text>
</comment>
<dbReference type="Gene3D" id="1.25.40.390">
    <property type="match status" value="1"/>
</dbReference>
<dbReference type="SUPFAM" id="SSF48452">
    <property type="entry name" value="TPR-like"/>
    <property type="match status" value="1"/>
</dbReference>
<gene>
    <name evidence="2" type="ORF">QQ020_25820</name>
</gene>
<accession>A0ABT8LEX8</accession>
<keyword evidence="1" id="KW-0732">Signal</keyword>
<dbReference type="RefSeq" id="WP_346760851.1">
    <property type="nucleotide sequence ID" value="NZ_JAUJEB010000006.1"/>
</dbReference>
<proteinExistence type="predicted"/>
<evidence type="ECO:0000313" key="3">
    <source>
        <dbReference type="Proteomes" id="UP001172083"/>
    </source>
</evidence>
<keyword evidence="2" id="KW-0449">Lipoprotein</keyword>
<organism evidence="2 3">
    <name type="scientific">Agaribacillus aureus</name>
    <dbReference type="NCBI Taxonomy" id="3051825"/>
    <lineage>
        <taxon>Bacteria</taxon>
        <taxon>Pseudomonadati</taxon>
        <taxon>Bacteroidota</taxon>
        <taxon>Cytophagia</taxon>
        <taxon>Cytophagales</taxon>
        <taxon>Splendidivirgaceae</taxon>
        <taxon>Agaribacillus</taxon>
    </lineage>
</organism>
<evidence type="ECO:0000256" key="1">
    <source>
        <dbReference type="SAM" id="SignalP"/>
    </source>
</evidence>
<dbReference type="PROSITE" id="PS51257">
    <property type="entry name" value="PROKAR_LIPOPROTEIN"/>
    <property type="match status" value="1"/>
</dbReference>
<dbReference type="InterPro" id="IPR041662">
    <property type="entry name" value="SusD-like_2"/>
</dbReference>
<sequence>MKSLKYIFLVVLLVGGSVGCDEGFDEMNVNPNTVTTAEVNHLFTYALNQTTGSGVDYLKYWSNFIYHYHWFNQVTGRGSNNELIELNTIWTDENLWGKFFGTGMQELVQIQKQIDDLPEDQRALNANRYALPLIVKVYKAHELVDVYGDIPYSDAFKGRLTTDPVFKPLYDTQEAVIDQMLSDLKSAKDMIDVSIDDAFNYNDADIWFDGDLTKWKKFANSLRLRIAMRLSEVNPSKAGQVITEILSDADGVMESNDDSFLFEHHADGRFVGARGYIDQGDTKFAGEPVVDFMYDNADPRLRIYYFENEYTPELCADLGLTYNARRFYGGPSSPDEIADNQILFRERSPENGIYDTLSRVNPRFFDNRVDGHTGQAYDQFLNYAEVCFLKAEAAVRGFTSDDPQTWYENGIRASIETQFFIAEQAGVENWVPLAANEIDDYIASADVAWDAGKGLELIMVQSWLNSFKDAILTWNNWKRTGFPNENTTPAMRPLHSNGTLLEIPTRYRYPDGELVTNETNLTQAIDRQGGTAFNTLYGRVWWDVD</sequence>
<keyword evidence="3" id="KW-1185">Reference proteome</keyword>
<dbReference type="Pfam" id="PF12771">
    <property type="entry name" value="SusD-like_2"/>
    <property type="match status" value="1"/>
</dbReference>
<protein>
    <submittedName>
        <fullName evidence="2">SusD/RagB family nutrient-binding outer membrane lipoprotein</fullName>
    </submittedName>
</protein>